<sequence length="153" mass="16380">MAREKLAQAKADAAKRGQLPRREPRRRGGGARRNSGDPQLFGRAIADLLADRGWERSAAVGGVFGRWADIVGPDLAQHTKPDSFADGEVLILADSTAWATQVRLLARTLVRRLNEELGDGTVTKVKVRGPQNAPRSSGGLRVTGSRGPGDTYG</sequence>
<dbReference type="Pfam" id="PF05258">
    <property type="entry name" value="DciA"/>
    <property type="match status" value="1"/>
</dbReference>
<dbReference type="AlphaFoldDB" id="A0A931AJE5"/>
<feature type="compositionally biased region" description="Basic and acidic residues" evidence="1">
    <location>
        <begin position="1"/>
        <end position="15"/>
    </location>
</feature>
<comment type="caution">
    <text evidence="2">The sequence shown here is derived from an EMBL/GenBank/DDBJ whole genome shotgun (WGS) entry which is preliminary data.</text>
</comment>
<evidence type="ECO:0000313" key="2">
    <source>
        <dbReference type="EMBL" id="MBF8191489.1"/>
    </source>
</evidence>
<feature type="region of interest" description="Disordered" evidence="1">
    <location>
        <begin position="126"/>
        <end position="153"/>
    </location>
</feature>
<evidence type="ECO:0000313" key="3">
    <source>
        <dbReference type="Proteomes" id="UP000605361"/>
    </source>
</evidence>
<dbReference type="PANTHER" id="PTHR36456">
    <property type="entry name" value="UPF0232 PROTEIN SCO3875"/>
    <property type="match status" value="1"/>
</dbReference>
<feature type="region of interest" description="Disordered" evidence="1">
    <location>
        <begin position="1"/>
        <end position="38"/>
    </location>
</feature>
<gene>
    <name evidence="2" type="ORF">ITP53_38510</name>
</gene>
<dbReference type="InterPro" id="IPR007922">
    <property type="entry name" value="DciA-like"/>
</dbReference>
<organism evidence="2 3">
    <name type="scientific">Nonomuraea cypriaca</name>
    <dbReference type="NCBI Taxonomy" id="1187855"/>
    <lineage>
        <taxon>Bacteria</taxon>
        <taxon>Bacillati</taxon>
        <taxon>Actinomycetota</taxon>
        <taxon>Actinomycetes</taxon>
        <taxon>Streptosporangiales</taxon>
        <taxon>Streptosporangiaceae</taxon>
        <taxon>Nonomuraea</taxon>
    </lineage>
</organism>
<accession>A0A931AJE5</accession>
<dbReference type="Proteomes" id="UP000605361">
    <property type="component" value="Unassembled WGS sequence"/>
</dbReference>
<evidence type="ECO:0000256" key="1">
    <source>
        <dbReference type="SAM" id="MobiDB-lite"/>
    </source>
</evidence>
<name>A0A931AJE5_9ACTN</name>
<protein>
    <submittedName>
        <fullName evidence="2">DUF721 domain-containing protein</fullName>
    </submittedName>
</protein>
<dbReference type="EMBL" id="JADOGI010000163">
    <property type="protein sequence ID" value="MBF8191489.1"/>
    <property type="molecule type" value="Genomic_DNA"/>
</dbReference>
<keyword evidence="3" id="KW-1185">Reference proteome</keyword>
<proteinExistence type="predicted"/>
<reference evidence="2" key="1">
    <citation type="submission" date="2020-11" db="EMBL/GenBank/DDBJ databases">
        <title>Whole-genome analyses of Nonomuraea sp. K274.</title>
        <authorList>
            <person name="Veyisoglu A."/>
        </authorList>
    </citation>
    <scope>NUCLEOTIDE SEQUENCE</scope>
    <source>
        <strain evidence="2">K274</strain>
    </source>
</reference>
<dbReference type="PANTHER" id="PTHR36456:SF1">
    <property type="entry name" value="UPF0232 PROTEIN SCO3875"/>
    <property type="match status" value="1"/>
</dbReference>